<dbReference type="PANTHER" id="PTHR13023:SF2">
    <property type="entry name" value="SOLUBLE CALCIUM-ACTIVATED NUCLEOTIDASE 1"/>
    <property type="match status" value="1"/>
</dbReference>
<comment type="similarity">
    <text evidence="5">Belongs to the apyrase family.</text>
</comment>
<dbReference type="GO" id="GO:0030166">
    <property type="term" value="P:proteoglycan biosynthetic process"/>
    <property type="evidence" value="ECO:0007669"/>
    <property type="project" value="TreeGrafter"/>
</dbReference>
<reference evidence="9" key="2">
    <citation type="journal article" date="2016" name="Sci. Rep.">
        <title>Dictyocaulus viviparus genome, variome and transcriptome elucidate lungworm biology and support future intervention.</title>
        <authorList>
            <person name="McNulty S.N."/>
            <person name="Strube C."/>
            <person name="Rosa B.A."/>
            <person name="Martin J.C."/>
            <person name="Tyagi R."/>
            <person name="Choi Y.J."/>
            <person name="Wang Q."/>
            <person name="Hallsworth Pepin K."/>
            <person name="Zhang X."/>
            <person name="Ozersky P."/>
            <person name="Wilson R.K."/>
            <person name="Sternberg P.W."/>
            <person name="Gasser R.B."/>
            <person name="Mitreva M."/>
        </authorList>
    </citation>
    <scope>NUCLEOTIDE SEQUENCE [LARGE SCALE GENOMIC DNA]</scope>
    <source>
        <strain evidence="9">HannoverDv2000</strain>
    </source>
</reference>
<evidence type="ECO:0000313" key="8">
    <source>
        <dbReference type="EMBL" id="KJH41470.1"/>
    </source>
</evidence>
<name>A0A0D8XA52_DICVI</name>
<evidence type="ECO:0000313" key="9">
    <source>
        <dbReference type="Proteomes" id="UP000053766"/>
    </source>
</evidence>
<feature type="signal peptide" evidence="7">
    <location>
        <begin position="1"/>
        <end position="16"/>
    </location>
</feature>
<evidence type="ECO:0000256" key="3">
    <source>
        <dbReference type="ARBA" id="ARBA00022801"/>
    </source>
</evidence>
<feature type="binding site" evidence="6">
    <location>
        <position position="133"/>
    </location>
    <ligand>
        <name>Ca(2+)</name>
        <dbReference type="ChEBI" id="CHEBI:29108"/>
    </ligand>
</feature>
<evidence type="ECO:0000256" key="4">
    <source>
        <dbReference type="ARBA" id="ARBA00022837"/>
    </source>
</evidence>
<keyword evidence="2 6" id="KW-0479">Metal-binding</keyword>
<dbReference type="InterPro" id="IPR009283">
    <property type="entry name" value="Apyrase"/>
</dbReference>
<dbReference type="OrthoDB" id="25028at2759"/>
<comment type="cofactor">
    <cofactor evidence="1 6">
        <name>Ca(2+)</name>
        <dbReference type="ChEBI" id="CHEBI:29108"/>
    </cofactor>
</comment>
<gene>
    <name evidence="8" type="ORF">DICVIV_12549</name>
</gene>
<dbReference type="GO" id="GO:0005509">
    <property type="term" value="F:calcium ion binding"/>
    <property type="evidence" value="ECO:0007669"/>
    <property type="project" value="InterPro"/>
</dbReference>
<dbReference type="GO" id="GO:0004382">
    <property type="term" value="F:GDP phosphatase activity"/>
    <property type="evidence" value="ECO:0007669"/>
    <property type="project" value="TreeGrafter"/>
</dbReference>
<dbReference type="AlphaFoldDB" id="A0A0D8XA52"/>
<feature type="binding site" evidence="6">
    <location>
        <position position="310"/>
    </location>
    <ligand>
        <name>Ca(2+)</name>
        <dbReference type="ChEBI" id="CHEBI:29108"/>
    </ligand>
</feature>
<evidence type="ECO:0000256" key="7">
    <source>
        <dbReference type="SAM" id="SignalP"/>
    </source>
</evidence>
<feature type="binding site" evidence="6">
    <location>
        <position position="248"/>
    </location>
    <ligand>
        <name>Ca(2+)</name>
        <dbReference type="ChEBI" id="CHEBI:29108"/>
    </ligand>
</feature>
<evidence type="ECO:0000256" key="6">
    <source>
        <dbReference type="PIRSR" id="PIRSR609283-1"/>
    </source>
</evidence>
<feature type="chain" id="PRO_5002335433" evidence="7">
    <location>
        <begin position="17"/>
        <end position="368"/>
    </location>
</feature>
<evidence type="ECO:0000256" key="2">
    <source>
        <dbReference type="ARBA" id="ARBA00022723"/>
    </source>
</evidence>
<sequence length="368" mass="42139">MLSVLLLPMVFFPCEASLLGLLRNIFNSGAYGSLKETRDWLYPDFYDDNEIIPRTYDVVNFDNGTKLYKLLVVTDMDNDAKTVTNWTWRAVTRKGSLKLSKDKKNVTITWNKDSDRNLTTHLNVKGRAMELSDLSEFNGRLLSPDDKTGMIYEIHGGKAIPWIFLNSGPGNTTDGMKAEWTTIKGDFLYVGGHGTEYRNKTGAILNKDAMWIKIINKKGEVKSVNWESIYKRIRAAVNISEPGYLTHEAVQWSQYHQKWFFLPRKESQTIYKKTEDEMKGSNLLLIGDRFLEKFEIVRIGNITDSGRGFSAFDFLPGMDDQIIVALKSKEVHGSPTESYVTVFDIKGHILLEDQKLEDHLKFEGIYFV</sequence>
<keyword evidence="7" id="KW-0732">Signal</keyword>
<organism evidence="8 9">
    <name type="scientific">Dictyocaulus viviparus</name>
    <name type="common">Bovine lungworm</name>
    <dbReference type="NCBI Taxonomy" id="29172"/>
    <lineage>
        <taxon>Eukaryota</taxon>
        <taxon>Metazoa</taxon>
        <taxon>Ecdysozoa</taxon>
        <taxon>Nematoda</taxon>
        <taxon>Chromadorea</taxon>
        <taxon>Rhabditida</taxon>
        <taxon>Rhabditina</taxon>
        <taxon>Rhabditomorpha</taxon>
        <taxon>Strongyloidea</taxon>
        <taxon>Metastrongylidae</taxon>
        <taxon>Dictyocaulus</taxon>
    </lineage>
</organism>
<dbReference type="SUPFAM" id="SSF101887">
    <property type="entry name" value="Apyrase"/>
    <property type="match status" value="1"/>
</dbReference>
<dbReference type="GO" id="GO:0045134">
    <property type="term" value="F:UDP phosphatase activity"/>
    <property type="evidence" value="ECO:0007669"/>
    <property type="project" value="TreeGrafter"/>
</dbReference>
<dbReference type="STRING" id="29172.A0A0D8XA52"/>
<dbReference type="PANTHER" id="PTHR13023">
    <property type="entry name" value="APYRASE"/>
    <property type="match status" value="1"/>
</dbReference>
<keyword evidence="9" id="KW-1185">Reference proteome</keyword>
<feature type="binding site" evidence="6">
    <location>
        <position position="179"/>
    </location>
    <ligand>
        <name>Ca(2+)</name>
        <dbReference type="ChEBI" id="CHEBI:29108"/>
    </ligand>
</feature>
<feature type="binding site" evidence="6">
    <location>
        <position position="132"/>
    </location>
    <ligand>
        <name>Ca(2+)</name>
        <dbReference type="ChEBI" id="CHEBI:29108"/>
    </ligand>
</feature>
<dbReference type="EMBL" id="KN716817">
    <property type="protein sequence ID" value="KJH41470.1"/>
    <property type="molecule type" value="Genomic_DNA"/>
</dbReference>
<keyword evidence="3" id="KW-0378">Hydrolase</keyword>
<dbReference type="InterPro" id="IPR036258">
    <property type="entry name" value="Apyrase_sf"/>
</dbReference>
<reference evidence="8 9" key="1">
    <citation type="submission" date="2013-11" db="EMBL/GenBank/DDBJ databases">
        <title>Draft genome of the bovine lungworm Dictyocaulus viviparus.</title>
        <authorList>
            <person name="Mitreva M."/>
        </authorList>
    </citation>
    <scope>NUCLEOTIDE SEQUENCE [LARGE SCALE GENOMIC DNA]</scope>
    <source>
        <strain evidence="8 9">HannoverDv2000</strain>
    </source>
</reference>
<dbReference type="Gene3D" id="2.120.10.100">
    <property type="entry name" value="Apyrase"/>
    <property type="match status" value="1"/>
</dbReference>
<evidence type="ECO:0000256" key="5">
    <source>
        <dbReference type="ARBA" id="ARBA00025738"/>
    </source>
</evidence>
<feature type="binding site" evidence="6">
    <location>
        <position position="363"/>
    </location>
    <ligand>
        <name>Ca(2+)</name>
        <dbReference type="ChEBI" id="CHEBI:29108"/>
    </ligand>
</feature>
<dbReference type="FunFam" id="2.120.10.100:FF:000001">
    <property type="entry name" value="Soluble calcium-activated nucleotidase 1"/>
    <property type="match status" value="1"/>
</dbReference>
<evidence type="ECO:0000256" key="1">
    <source>
        <dbReference type="ARBA" id="ARBA00001913"/>
    </source>
</evidence>
<proteinExistence type="inferred from homology"/>
<protein>
    <submittedName>
        <fullName evidence="8">Apyrase</fullName>
    </submittedName>
</protein>
<dbReference type="Proteomes" id="UP000053766">
    <property type="component" value="Unassembled WGS sequence"/>
</dbReference>
<dbReference type="Pfam" id="PF06079">
    <property type="entry name" value="Apyrase"/>
    <property type="match status" value="1"/>
</dbReference>
<accession>A0A0D8XA52</accession>
<keyword evidence="4 6" id="KW-0106">Calcium</keyword>